<dbReference type="SUPFAM" id="SSF52058">
    <property type="entry name" value="L domain-like"/>
    <property type="match status" value="1"/>
</dbReference>
<name>A0A915KFA5_ROMCU</name>
<reference evidence="3" key="1">
    <citation type="submission" date="2022-11" db="UniProtKB">
        <authorList>
            <consortium name="WormBaseParasite"/>
        </authorList>
    </citation>
    <scope>IDENTIFICATION</scope>
</reference>
<dbReference type="SUPFAM" id="SSF54236">
    <property type="entry name" value="Ubiquitin-like"/>
    <property type="match status" value="1"/>
</dbReference>
<evidence type="ECO:0000313" key="3">
    <source>
        <dbReference type="WBParaSite" id="nRc.2.0.1.t37402-RA"/>
    </source>
</evidence>
<feature type="compositionally biased region" description="Polar residues" evidence="1">
    <location>
        <begin position="397"/>
        <end position="418"/>
    </location>
</feature>
<protein>
    <submittedName>
        <fullName evidence="3">Tubulin-specific chaperone cofactor E-like protein</fullName>
    </submittedName>
</protein>
<evidence type="ECO:0000256" key="1">
    <source>
        <dbReference type="SAM" id="MobiDB-lite"/>
    </source>
</evidence>
<dbReference type="InterPro" id="IPR032675">
    <property type="entry name" value="LRR_dom_sf"/>
</dbReference>
<keyword evidence="2" id="KW-1185">Reference proteome</keyword>
<dbReference type="PROSITE" id="PS51450">
    <property type="entry name" value="LRR"/>
    <property type="match status" value="1"/>
</dbReference>
<dbReference type="Proteomes" id="UP000887565">
    <property type="component" value="Unplaced"/>
</dbReference>
<accession>A0A915KFA5</accession>
<dbReference type="WBParaSite" id="nRc.2.0.1.t37402-RA">
    <property type="protein sequence ID" value="nRc.2.0.1.t37402-RA"/>
    <property type="gene ID" value="nRc.2.0.1.g37402"/>
</dbReference>
<dbReference type="OMA" id="NGCHIRT"/>
<sequence length="418" mass="47645">MTNRGPSSPQQSISLVAAIKEKYGCCDLQPGLILPSDGDHLSVFMKFKPVDNLCNKKRGLLVLNDQNIDCAGDPEVLTDLLTDVTDLDISKNKFSSWAEYFSDQNLQELHLSYNDFSNLVDESTLTFPTTSSSTTKCLRSDDSPSFCSVHVLYLNGCHIRTWSVLLRICRLFPCLEILVAPENPIQTIEKDNGENLACLHALNMNRWLLTSWEDVDGLTNLPMLNELRAAGIPFLEKYSENERRLLLVARLKDLTLLNGSTIGPTIREEAERFFIRYYMDETEKPSRYYELINLHGCLNKLLDVDLSPKRHADVRLVYSDENRIENRKIQLNQSVAQFKKSLRNFCNLPPNRIRLFYVDVEVVNVYGMEELRYPGVMLHALRVTDGDEFHIQAKPEQPQTIRRSRNSGSSGCDRSSGT</sequence>
<feature type="region of interest" description="Disordered" evidence="1">
    <location>
        <begin position="396"/>
        <end position="418"/>
    </location>
</feature>
<dbReference type="AlphaFoldDB" id="A0A915KFA5"/>
<dbReference type="Gene3D" id="3.80.10.10">
    <property type="entry name" value="Ribonuclease Inhibitor"/>
    <property type="match status" value="2"/>
</dbReference>
<organism evidence="2 3">
    <name type="scientific">Romanomermis culicivorax</name>
    <name type="common">Nematode worm</name>
    <dbReference type="NCBI Taxonomy" id="13658"/>
    <lineage>
        <taxon>Eukaryota</taxon>
        <taxon>Metazoa</taxon>
        <taxon>Ecdysozoa</taxon>
        <taxon>Nematoda</taxon>
        <taxon>Enoplea</taxon>
        <taxon>Dorylaimia</taxon>
        <taxon>Mermithida</taxon>
        <taxon>Mermithoidea</taxon>
        <taxon>Mermithidae</taxon>
        <taxon>Romanomermis</taxon>
    </lineage>
</organism>
<dbReference type="InterPro" id="IPR029071">
    <property type="entry name" value="Ubiquitin-like_domsf"/>
</dbReference>
<dbReference type="InterPro" id="IPR001611">
    <property type="entry name" value="Leu-rich_rpt"/>
</dbReference>
<proteinExistence type="predicted"/>
<evidence type="ECO:0000313" key="2">
    <source>
        <dbReference type="Proteomes" id="UP000887565"/>
    </source>
</evidence>